<comment type="caution">
    <text evidence="1">The sequence shown here is derived from an EMBL/GenBank/DDBJ whole genome shotgun (WGS) entry which is preliminary data.</text>
</comment>
<sequence>VPLALACGPGTGPVTAEPVMKFNYSCPLAWTFNTDIEKAVGGQSLTEASAQNRINSDIEFAVSLHVHRQATFNIIV</sequence>
<organism evidence="1 2">
    <name type="scientific">Pristionchus mayeri</name>
    <dbReference type="NCBI Taxonomy" id="1317129"/>
    <lineage>
        <taxon>Eukaryota</taxon>
        <taxon>Metazoa</taxon>
        <taxon>Ecdysozoa</taxon>
        <taxon>Nematoda</taxon>
        <taxon>Chromadorea</taxon>
        <taxon>Rhabditida</taxon>
        <taxon>Rhabditina</taxon>
        <taxon>Diplogasteromorpha</taxon>
        <taxon>Diplogasteroidea</taxon>
        <taxon>Neodiplogasteridae</taxon>
        <taxon>Pristionchus</taxon>
    </lineage>
</organism>
<dbReference type="EMBL" id="BTRK01000003">
    <property type="protein sequence ID" value="GMR41487.1"/>
    <property type="molecule type" value="Genomic_DNA"/>
</dbReference>
<name>A0AAN4ZNF8_9BILA</name>
<feature type="non-terminal residue" evidence="1">
    <location>
        <position position="1"/>
    </location>
</feature>
<evidence type="ECO:0000313" key="1">
    <source>
        <dbReference type="EMBL" id="GMR41487.1"/>
    </source>
</evidence>
<evidence type="ECO:0000313" key="2">
    <source>
        <dbReference type="Proteomes" id="UP001328107"/>
    </source>
</evidence>
<dbReference type="AlphaFoldDB" id="A0AAN4ZNF8"/>
<dbReference type="Proteomes" id="UP001328107">
    <property type="component" value="Unassembled WGS sequence"/>
</dbReference>
<reference evidence="2" key="1">
    <citation type="submission" date="2022-10" db="EMBL/GenBank/DDBJ databases">
        <title>Genome assembly of Pristionchus species.</title>
        <authorList>
            <person name="Yoshida K."/>
            <person name="Sommer R.J."/>
        </authorList>
    </citation>
    <scope>NUCLEOTIDE SEQUENCE [LARGE SCALE GENOMIC DNA]</scope>
    <source>
        <strain evidence="2">RS5460</strain>
    </source>
</reference>
<accession>A0AAN4ZNF8</accession>
<gene>
    <name evidence="1" type="ORF">PMAYCL1PPCAC_11682</name>
</gene>
<proteinExistence type="predicted"/>
<protein>
    <submittedName>
        <fullName evidence="1">Uncharacterized protein</fullName>
    </submittedName>
</protein>
<keyword evidence="2" id="KW-1185">Reference proteome</keyword>